<accession>A0A4Y7SDX1</accession>
<name>A0A4Y7SDX1_COPMI</name>
<dbReference type="AlphaFoldDB" id="A0A4Y7SDX1"/>
<keyword evidence="2" id="KW-1185">Reference proteome</keyword>
<organism evidence="1 2">
    <name type="scientific">Coprinellus micaceus</name>
    <name type="common">Glistening ink-cap mushroom</name>
    <name type="synonym">Coprinus micaceus</name>
    <dbReference type="NCBI Taxonomy" id="71717"/>
    <lineage>
        <taxon>Eukaryota</taxon>
        <taxon>Fungi</taxon>
        <taxon>Dikarya</taxon>
        <taxon>Basidiomycota</taxon>
        <taxon>Agaricomycotina</taxon>
        <taxon>Agaricomycetes</taxon>
        <taxon>Agaricomycetidae</taxon>
        <taxon>Agaricales</taxon>
        <taxon>Agaricineae</taxon>
        <taxon>Psathyrellaceae</taxon>
        <taxon>Coprinellus</taxon>
    </lineage>
</organism>
<sequence length="77" mass="9077">MYIHHLEPEHEGRKFSYGPTLAHRILISHAVRRKSSPRKATPIRSMWCEVRWCRVQMLGVRKGSLPGRSYNISRICF</sequence>
<dbReference type="Proteomes" id="UP000298030">
    <property type="component" value="Unassembled WGS sequence"/>
</dbReference>
<protein>
    <submittedName>
        <fullName evidence="1">Uncharacterized protein</fullName>
    </submittedName>
</protein>
<comment type="caution">
    <text evidence="1">The sequence shown here is derived from an EMBL/GenBank/DDBJ whole genome shotgun (WGS) entry which is preliminary data.</text>
</comment>
<reference evidence="1 2" key="1">
    <citation type="journal article" date="2019" name="Nat. Ecol. Evol.">
        <title>Megaphylogeny resolves global patterns of mushroom evolution.</title>
        <authorList>
            <person name="Varga T."/>
            <person name="Krizsan K."/>
            <person name="Foldi C."/>
            <person name="Dima B."/>
            <person name="Sanchez-Garcia M."/>
            <person name="Sanchez-Ramirez S."/>
            <person name="Szollosi G.J."/>
            <person name="Szarkandi J.G."/>
            <person name="Papp V."/>
            <person name="Albert L."/>
            <person name="Andreopoulos W."/>
            <person name="Angelini C."/>
            <person name="Antonin V."/>
            <person name="Barry K.W."/>
            <person name="Bougher N.L."/>
            <person name="Buchanan P."/>
            <person name="Buyck B."/>
            <person name="Bense V."/>
            <person name="Catcheside P."/>
            <person name="Chovatia M."/>
            <person name="Cooper J."/>
            <person name="Damon W."/>
            <person name="Desjardin D."/>
            <person name="Finy P."/>
            <person name="Geml J."/>
            <person name="Haridas S."/>
            <person name="Hughes K."/>
            <person name="Justo A."/>
            <person name="Karasinski D."/>
            <person name="Kautmanova I."/>
            <person name="Kiss B."/>
            <person name="Kocsube S."/>
            <person name="Kotiranta H."/>
            <person name="LaButti K.M."/>
            <person name="Lechner B.E."/>
            <person name="Liimatainen K."/>
            <person name="Lipzen A."/>
            <person name="Lukacs Z."/>
            <person name="Mihaltcheva S."/>
            <person name="Morgado L.N."/>
            <person name="Niskanen T."/>
            <person name="Noordeloos M.E."/>
            <person name="Ohm R.A."/>
            <person name="Ortiz-Santana B."/>
            <person name="Ovrebo C."/>
            <person name="Racz N."/>
            <person name="Riley R."/>
            <person name="Savchenko A."/>
            <person name="Shiryaev A."/>
            <person name="Soop K."/>
            <person name="Spirin V."/>
            <person name="Szebenyi C."/>
            <person name="Tomsovsky M."/>
            <person name="Tulloss R.E."/>
            <person name="Uehling J."/>
            <person name="Grigoriev I.V."/>
            <person name="Vagvolgyi C."/>
            <person name="Papp T."/>
            <person name="Martin F.M."/>
            <person name="Miettinen O."/>
            <person name="Hibbett D.S."/>
            <person name="Nagy L.G."/>
        </authorList>
    </citation>
    <scope>NUCLEOTIDE SEQUENCE [LARGE SCALE GENOMIC DNA]</scope>
    <source>
        <strain evidence="1 2">FP101781</strain>
    </source>
</reference>
<dbReference type="EMBL" id="QPFP01000173">
    <property type="protein sequence ID" value="TEB19797.1"/>
    <property type="molecule type" value="Genomic_DNA"/>
</dbReference>
<gene>
    <name evidence="1" type="ORF">FA13DRAFT_324190</name>
</gene>
<proteinExistence type="predicted"/>
<evidence type="ECO:0000313" key="1">
    <source>
        <dbReference type="EMBL" id="TEB19797.1"/>
    </source>
</evidence>
<evidence type="ECO:0000313" key="2">
    <source>
        <dbReference type="Proteomes" id="UP000298030"/>
    </source>
</evidence>